<evidence type="ECO:0000313" key="2">
    <source>
        <dbReference type="EnsemblPlants" id="Pp3c19_7040V3.1"/>
    </source>
</evidence>
<sequence>MYVSSDPYPHPLPRPARMIVQQQHLPRSSLFLRSGIITITLPTSRALLVHHPIVLPSVTCIRFGSVPGEIVIERGTS</sequence>
<dbReference type="Gramene" id="Pp3c19_7040V3.1">
    <property type="protein sequence ID" value="Pp3c19_7040V3.1"/>
    <property type="gene ID" value="Pp3c19_7040"/>
</dbReference>
<evidence type="ECO:0000313" key="1">
    <source>
        <dbReference type="EMBL" id="PNR33996.1"/>
    </source>
</evidence>
<organism evidence="1">
    <name type="scientific">Physcomitrium patens</name>
    <name type="common">Spreading-leaved earth moss</name>
    <name type="synonym">Physcomitrella patens</name>
    <dbReference type="NCBI Taxonomy" id="3218"/>
    <lineage>
        <taxon>Eukaryota</taxon>
        <taxon>Viridiplantae</taxon>
        <taxon>Streptophyta</taxon>
        <taxon>Embryophyta</taxon>
        <taxon>Bryophyta</taxon>
        <taxon>Bryophytina</taxon>
        <taxon>Bryopsida</taxon>
        <taxon>Funariidae</taxon>
        <taxon>Funariales</taxon>
        <taxon>Funariaceae</taxon>
        <taxon>Physcomitrium</taxon>
    </lineage>
</organism>
<gene>
    <name evidence="1" type="ORF">PHYPA_023812</name>
</gene>
<dbReference type="AlphaFoldDB" id="A0A2K1IXJ5"/>
<dbReference type="EnsemblPlants" id="Pp3c19_7040V3.1">
    <property type="protein sequence ID" value="Pp3c19_7040V3.1"/>
    <property type="gene ID" value="Pp3c19_7040"/>
</dbReference>
<reference evidence="1 3" key="2">
    <citation type="journal article" date="2018" name="Plant J.">
        <title>The Physcomitrella patens chromosome-scale assembly reveals moss genome structure and evolution.</title>
        <authorList>
            <person name="Lang D."/>
            <person name="Ullrich K.K."/>
            <person name="Murat F."/>
            <person name="Fuchs J."/>
            <person name="Jenkins J."/>
            <person name="Haas F.B."/>
            <person name="Piednoel M."/>
            <person name="Gundlach H."/>
            <person name="Van Bel M."/>
            <person name="Meyberg R."/>
            <person name="Vives C."/>
            <person name="Morata J."/>
            <person name="Symeonidi A."/>
            <person name="Hiss M."/>
            <person name="Muchero W."/>
            <person name="Kamisugi Y."/>
            <person name="Saleh O."/>
            <person name="Blanc G."/>
            <person name="Decker E.L."/>
            <person name="van Gessel N."/>
            <person name="Grimwood J."/>
            <person name="Hayes R.D."/>
            <person name="Graham S.W."/>
            <person name="Gunter L.E."/>
            <person name="McDaniel S.F."/>
            <person name="Hoernstein S.N.W."/>
            <person name="Larsson A."/>
            <person name="Li F.W."/>
            <person name="Perroud P.F."/>
            <person name="Phillips J."/>
            <person name="Ranjan P."/>
            <person name="Rokshar D.S."/>
            <person name="Rothfels C.J."/>
            <person name="Schneider L."/>
            <person name="Shu S."/>
            <person name="Stevenson D.W."/>
            <person name="Thummler F."/>
            <person name="Tillich M."/>
            <person name="Villarreal Aguilar J.C."/>
            <person name="Widiez T."/>
            <person name="Wong G.K."/>
            <person name="Wymore A."/>
            <person name="Zhang Y."/>
            <person name="Zimmer A.D."/>
            <person name="Quatrano R.S."/>
            <person name="Mayer K.F.X."/>
            <person name="Goodstein D."/>
            <person name="Casacuberta J.M."/>
            <person name="Vandepoele K."/>
            <person name="Reski R."/>
            <person name="Cuming A.C."/>
            <person name="Tuskan G.A."/>
            <person name="Maumus F."/>
            <person name="Salse J."/>
            <person name="Schmutz J."/>
            <person name="Rensing S.A."/>
        </authorList>
    </citation>
    <scope>NUCLEOTIDE SEQUENCE [LARGE SCALE GENOMIC DNA]</scope>
    <source>
        <strain evidence="2 3">cv. Gransden 2004</strain>
    </source>
</reference>
<dbReference type="InParanoid" id="A0A2K1IXJ5"/>
<reference evidence="1 3" key="1">
    <citation type="journal article" date="2008" name="Science">
        <title>The Physcomitrella genome reveals evolutionary insights into the conquest of land by plants.</title>
        <authorList>
            <person name="Rensing S."/>
            <person name="Lang D."/>
            <person name="Zimmer A."/>
            <person name="Terry A."/>
            <person name="Salamov A."/>
            <person name="Shapiro H."/>
            <person name="Nishiyama T."/>
            <person name="Perroud P.-F."/>
            <person name="Lindquist E."/>
            <person name="Kamisugi Y."/>
            <person name="Tanahashi T."/>
            <person name="Sakakibara K."/>
            <person name="Fujita T."/>
            <person name="Oishi K."/>
            <person name="Shin-I T."/>
            <person name="Kuroki Y."/>
            <person name="Toyoda A."/>
            <person name="Suzuki Y."/>
            <person name="Hashimoto A."/>
            <person name="Yamaguchi K."/>
            <person name="Sugano A."/>
            <person name="Kohara Y."/>
            <person name="Fujiyama A."/>
            <person name="Anterola A."/>
            <person name="Aoki S."/>
            <person name="Ashton N."/>
            <person name="Barbazuk W.B."/>
            <person name="Barker E."/>
            <person name="Bennetzen J."/>
            <person name="Bezanilla M."/>
            <person name="Blankenship R."/>
            <person name="Cho S.H."/>
            <person name="Dutcher S."/>
            <person name="Estelle M."/>
            <person name="Fawcett J.A."/>
            <person name="Gundlach H."/>
            <person name="Hanada K."/>
            <person name="Heyl A."/>
            <person name="Hicks K.A."/>
            <person name="Hugh J."/>
            <person name="Lohr M."/>
            <person name="Mayer K."/>
            <person name="Melkozernov A."/>
            <person name="Murata T."/>
            <person name="Nelson D."/>
            <person name="Pils B."/>
            <person name="Prigge M."/>
            <person name="Reiss B."/>
            <person name="Renner T."/>
            <person name="Rombauts S."/>
            <person name="Rushton P."/>
            <person name="Sanderfoot A."/>
            <person name="Schween G."/>
            <person name="Shiu S.-H."/>
            <person name="Stueber K."/>
            <person name="Theodoulou F.L."/>
            <person name="Tu H."/>
            <person name="Van de Peer Y."/>
            <person name="Verrier P.J."/>
            <person name="Waters E."/>
            <person name="Wood A."/>
            <person name="Yang L."/>
            <person name="Cove D."/>
            <person name="Cuming A."/>
            <person name="Hasebe M."/>
            <person name="Lucas S."/>
            <person name="Mishler D.B."/>
            <person name="Reski R."/>
            <person name="Grigoriev I."/>
            <person name="Quatrano R.S."/>
            <person name="Boore J.L."/>
        </authorList>
    </citation>
    <scope>NUCLEOTIDE SEQUENCE [LARGE SCALE GENOMIC DNA]</scope>
    <source>
        <strain evidence="2 3">cv. Gransden 2004</strain>
    </source>
</reference>
<reference evidence="2" key="3">
    <citation type="submission" date="2020-12" db="UniProtKB">
        <authorList>
            <consortium name="EnsemblPlants"/>
        </authorList>
    </citation>
    <scope>IDENTIFICATION</scope>
</reference>
<proteinExistence type="predicted"/>
<accession>A0A2K1IXJ5</accession>
<dbReference type="Proteomes" id="UP000006727">
    <property type="component" value="Chromosome 19"/>
</dbReference>
<dbReference type="EMBL" id="ABEU02000019">
    <property type="protein sequence ID" value="PNR33996.1"/>
    <property type="molecule type" value="Genomic_DNA"/>
</dbReference>
<evidence type="ECO:0000313" key="3">
    <source>
        <dbReference type="Proteomes" id="UP000006727"/>
    </source>
</evidence>
<keyword evidence="3" id="KW-1185">Reference proteome</keyword>
<name>A0A2K1IXJ5_PHYPA</name>
<protein>
    <submittedName>
        <fullName evidence="1 2">Uncharacterized protein</fullName>
    </submittedName>
</protein>